<dbReference type="HOGENOM" id="CLU_106671_1_0_11"/>
<accession>U5W319</accession>
<gene>
    <name evidence="2" type="ORF">AFR_20590</name>
</gene>
<dbReference type="Proteomes" id="UP000017746">
    <property type="component" value="Chromosome"/>
</dbReference>
<dbReference type="RefSeq" id="WP_023362762.1">
    <property type="nucleotide sequence ID" value="NC_022657.1"/>
</dbReference>
<reference evidence="2 3" key="1">
    <citation type="journal article" date="2014" name="J. Biotechnol.">
        <title>Complete genome sequence of the actinobacterium Actinoplanes friuliensis HAG 010964, producer of the lipopeptide antibiotic friulimycin.</title>
        <authorList>
            <person name="Ruckert C."/>
            <person name="Szczepanowski R."/>
            <person name="Albersmeier A."/>
            <person name="Goesmann A."/>
            <person name="Fischer N."/>
            <person name="Steinkamper A."/>
            <person name="Puhler A."/>
            <person name="Biener R."/>
            <person name="Schwartz D."/>
            <person name="Kalinowski J."/>
        </authorList>
    </citation>
    <scope>NUCLEOTIDE SEQUENCE [LARGE SCALE GENOMIC DNA]</scope>
    <source>
        <strain evidence="2 3">DSM 7358</strain>
    </source>
</reference>
<keyword evidence="1" id="KW-1133">Transmembrane helix</keyword>
<protein>
    <recommendedName>
        <fullName evidence="4">DUF5666 domain-containing protein</fullName>
    </recommendedName>
</protein>
<keyword evidence="1" id="KW-0812">Transmembrane</keyword>
<dbReference type="eggNOG" id="ENOG50339ZB">
    <property type="taxonomic scope" value="Bacteria"/>
</dbReference>
<keyword evidence="3" id="KW-1185">Reference proteome</keyword>
<name>U5W319_9ACTN</name>
<dbReference type="KEGG" id="afs:AFR_20590"/>
<dbReference type="STRING" id="1246995.AFR_20590"/>
<evidence type="ECO:0000256" key="1">
    <source>
        <dbReference type="SAM" id="Phobius"/>
    </source>
</evidence>
<evidence type="ECO:0000313" key="3">
    <source>
        <dbReference type="Proteomes" id="UP000017746"/>
    </source>
</evidence>
<keyword evidence="1" id="KW-0472">Membrane</keyword>
<dbReference type="PATRIC" id="fig|1246995.3.peg.4175"/>
<evidence type="ECO:0000313" key="2">
    <source>
        <dbReference type="EMBL" id="AGZ42390.1"/>
    </source>
</evidence>
<evidence type="ECO:0008006" key="4">
    <source>
        <dbReference type="Google" id="ProtNLM"/>
    </source>
</evidence>
<organism evidence="2 3">
    <name type="scientific">Actinoplanes friuliensis DSM 7358</name>
    <dbReference type="NCBI Taxonomy" id="1246995"/>
    <lineage>
        <taxon>Bacteria</taxon>
        <taxon>Bacillati</taxon>
        <taxon>Actinomycetota</taxon>
        <taxon>Actinomycetes</taxon>
        <taxon>Micromonosporales</taxon>
        <taxon>Micromonosporaceae</taxon>
        <taxon>Actinoplanes</taxon>
    </lineage>
</organism>
<proteinExistence type="predicted"/>
<feature type="transmembrane region" description="Helical" evidence="1">
    <location>
        <begin position="33"/>
        <end position="55"/>
    </location>
</feature>
<sequence>MTTASDDTAVLNPVAGDDNDLAAELARAAPRRWWNRGTLVLGAVALLLGGFLGGLQMQKHYGTAEAAATPGRPGGARAAGGYGGFPGGGAAPTAPAAAAPTTGRVKLVDGTTIYVETLDGTVVTVRTGGKTTVQTATKGKFEDVKAGDSVSVAGAAAADGTVTATTVTKAKG</sequence>
<dbReference type="AlphaFoldDB" id="U5W319"/>
<dbReference type="EMBL" id="CP006272">
    <property type="protein sequence ID" value="AGZ42390.1"/>
    <property type="molecule type" value="Genomic_DNA"/>
</dbReference>